<feature type="domain" description="HSF-type DNA-binding" evidence="13">
    <location>
        <begin position="47"/>
        <end position="141"/>
    </location>
</feature>
<dbReference type="GO" id="GO:0000978">
    <property type="term" value="F:RNA polymerase II cis-regulatory region sequence-specific DNA binding"/>
    <property type="evidence" value="ECO:0007669"/>
    <property type="project" value="TreeGrafter"/>
</dbReference>
<dbReference type="AlphaFoldDB" id="A0A6V7QR07"/>
<dbReference type="SMART" id="SM00415">
    <property type="entry name" value="HSF"/>
    <property type="match status" value="1"/>
</dbReference>
<evidence type="ECO:0000256" key="12">
    <source>
        <dbReference type="SAM" id="MobiDB-lite"/>
    </source>
</evidence>
<evidence type="ECO:0000256" key="10">
    <source>
        <dbReference type="RuleBase" id="RU004020"/>
    </source>
</evidence>
<feature type="region of interest" description="Disordered" evidence="12">
    <location>
        <begin position="1"/>
        <end position="51"/>
    </location>
</feature>
<organism evidence="14">
    <name type="scientific">Ananas comosus var. bracteatus</name>
    <name type="common">red pineapple</name>
    <dbReference type="NCBI Taxonomy" id="296719"/>
    <lineage>
        <taxon>Eukaryota</taxon>
        <taxon>Viridiplantae</taxon>
        <taxon>Streptophyta</taxon>
        <taxon>Embryophyta</taxon>
        <taxon>Tracheophyta</taxon>
        <taxon>Spermatophyta</taxon>
        <taxon>Magnoliopsida</taxon>
        <taxon>Liliopsida</taxon>
        <taxon>Poales</taxon>
        <taxon>Bromeliaceae</taxon>
        <taxon>Bromelioideae</taxon>
        <taxon>Ananas</taxon>
    </lineage>
</organism>
<evidence type="ECO:0000256" key="9">
    <source>
        <dbReference type="ARBA" id="ARBA00023242"/>
    </source>
</evidence>
<comment type="subcellular location">
    <subcellularLocation>
        <location evidence="1">Nucleus</location>
    </subcellularLocation>
</comment>
<accession>A0A6V7QR07</accession>
<reference evidence="14" key="1">
    <citation type="submission" date="2020-07" db="EMBL/GenBank/DDBJ databases">
        <authorList>
            <person name="Lin J."/>
        </authorList>
    </citation>
    <scope>NUCLEOTIDE SEQUENCE</scope>
</reference>
<keyword evidence="7" id="KW-0238">DNA-binding</keyword>
<dbReference type="GO" id="GO:0005634">
    <property type="term" value="C:nucleus"/>
    <property type="evidence" value="ECO:0007669"/>
    <property type="project" value="UniProtKB-SubCell"/>
</dbReference>
<evidence type="ECO:0000256" key="4">
    <source>
        <dbReference type="ARBA" id="ARBA00023015"/>
    </source>
</evidence>
<evidence type="ECO:0000256" key="11">
    <source>
        <dbReference type="SAM" id="Coils"/>
    </source>
</evidence>
<dbReference type="GO" id="GO:0034605">
    <property type="term" value="P:cellular response to heat"/>
    <property type="evidence" value="ECO:0007669"/>
    <property type="project" value="TreeGrafter"/>
</dbReference>
<dbReference type="FunFam" id="1.10.10.10:FF:000057">
    <property type="entry name" value="Heat shock transcription factor 1"/>
    <property type="match status" value="1"/>
</dbReference>
<dbReference type="SUPFAM" id="SSF46785">
    <property type="entry name" value="Winged helix' DNA-binding domain"/>
    <property type="match status" value="1"/>
</dbReference>
<protein>
    <recommendedName>
        <fullName evidence="13">HSF-type DNA-binding domain-containing protein</fullName>
    </recommendedName>
</protein>
<feature type="coiled-coil region" evidence="11">
    <location>
        <begin position="168"/>
        <end position="195"/>
    </location>
</feature>
<dbReference type="PRINTS" id="PR00056">
    <property type="entry name" value="HSFDOMAIN"/>
</dbReference>
<comment type="similarity">
    <text evidence="10">Belongs to the HSF family.</text>
</comment>
<keyword evidence="8" id="KW-0804">Transcription</keyword>
<keyword evidence="9" id="KW-0539">Nucleus</keyword>
<dbReference type="GO" id="GO:0003700">
    <property type="term" value="F:DNA-binding transcription factor activity"/>
    <property type="evidence" value="ECO:0007669"/>
    <property type="project" value="InterPro"/>
</dbReference>
<keyword evidence="3" id="KW-0597">Phosphoprotein</keyword>
<evidence type="ECO:0000256" key="2">
    <source>
        <dbReference type="ARBA" id="ARBA00011233"/>
    </source>
</evidence>
<dbReference type="InterPro" id="IPR036390">
    <property type="entry name" value="WH_DNA-bd_sf"/>
</dbReference>
<evidence type="ECO:0000256" key="7">
    <source>
        <dbReference type="ARBA" id="ARBA00023125"/>
    </source>
</evidence>
<proteinExistence type="inferred from homology"/>
<sequence>MIDLLGVSGASRHKSESATGRRGGGEGEEEEEEEEAPQPMAGLQDAGPPPFLTKTFEMVEDPATDGVVSWSRGRNSFVVWDAHAFATTLLPRYFKHNNFSSFIRQLNTYVRFRKVDPDRWEFANEDFLGGQRHLLKNIKRRRNAAAPHASHYGGVESSSGFVQLGKFGAEAEAEVDRLRRDRRVLMLEIVRLRQQQQSSRAQLLAMEQRVHGTERRHKQTMSFLARAVRNPAFLQQLAGFRGECELLLSGAGKRRRLPLNPFAGNVDPAVAGAGMQSLLPTIHDRDDTVDVEPNATGVVTDMIWEELLNDAPVLGSEVQDEQQEIEIEVEEFAAEPCRWGDDEVHDLVEQMGFLGSP</sequence>
<comment type="subunit">
    <text evidence="2">Homotrimer.</text>
</comment>
<keyword evidence="5" id="KW-0346">Stress response</keyword>
<evidence type="ECO:0000256" key="8">
    <source>
        <dbReference type="ARBA" id="ARBA00023163"/>
    </source>
</evidence>
<dbReference type="EMBL" id="CAJEUB010000001">
    <property type="protein sequence ID" value="CAD1845311.1"/>
    <property type="molecule type" value="Genomic_DNA"/>
</dbReference>
<name>A0A6V7QR07_ANACO</name>
<dbReference type="GO" id="GO:0006357">
    <property type="term" value="P:regulation of transcription by RNA polymerase II"/>
    <property type="evidence" value="ECO:0007669"/>
    <property type="project" value="TreeGrafter"/>
</dbReference>
<evidence type="ECO:0000256" key="3">
    <source>
        <dbReference type="ARBA" id="ARBA00022553"/>
    </source>
</evidence>
<dbReference type="InterPro" id="IPR036388">
    <property type="entry name" value="WH-like_DNA-bd_sf"/>
</dbReference>
<evidence type="ECO:0000256" key="1">
    <source>
        <dbReference type="ARBA" id="ARBA00004123"/>
    </source>
</evidence>
<feature type="compositionally biased region" description="Acidic residues" evidence="12">
    <location>
        <begin position="26"/>
        <end position="36"/>
    </location>
</feature>
<evidence type="ECO:0000313" key="14">
    <source>
        <dbReference type="EMBL" id="CAD1845311.1"/>
    </source>
</evidence>
<evidence type="ECO:0000256" key="5">
    <source>
        <dbReference type="ARBA" id="ARBA00023016"/>
    </source>
</evidence>
<gene>
    <name evidence="14" type="ORF">CB5_LOCUS28522</name>
</gene>
<dbReference type="PANTHER" id="PTHR10015:SF338">
    <property type="entry name" value="HEAT STRESS TRANSCRIPTION FACTOR A-2"/>
    <property type="match status" value="1"/>
</dbReference>
<dbReference type="PANTHER" id="PTHR10015">
    <property type="entry name" value="HEAT SHOCK TRANSCRIPTION FACTOR"/>
    <property type="match status" value="1"/>
</dbReference>
<dbReference type="InterPro" id="IPR000232">
    <property type="entry name" value="HSF_DNA-bd"/>
</dbReference>
<keyword evidence="6 11" id="KW-0175">Coiled coil</keyword>
<keyword evidence="4" id="KW-0805">Transcription regulation</keyword>
<dbReference type="Gene3D" id="1.10.10.10">
    <property type="entry name" value="Winged helix-like DNA-binding domain superfamily/Winged helix DNA-binding domain"/>
    <property type="match status" value="1"/>
</dbReference>
<evidence type="ECO:0000259" key="13">
    <source>
        <dbReference type="SMART" id="SM00415"/>
    </source>
</evidence>
<dbReference type="Pfam" id="PF00447">
    <property type="entry name" value="HSF_DNA-bind"/>
    <property type="match status" value="1"/>
</dbReference>
<evidence type="ECO:0000256" key="6">
    <source>
        <dbReference type="ARBA" id="ARBA00023054"/>
    </source>
</evidence>